<dbReference type="AlphaFoldDB" id="A0A0V0U4N5"/>
<dbReference type="EMBL" id="JYDJ01000063">
    <property type="protein sequence ID" value="KRX46139.1"/>
    <property type="molecule type" value="Genomic_DNA"/>
</dbReference>
<keyword evidence="3" id="KW-1185">Reference proteome</keyword>
<organism evidence="2 3">
    <name type="scientific">Trichinella murrelli</name>
    <dbReference type="NCBI Taxonomy" id="144512"/>
    <lineage>
        <taxon>Eukaryota</taxon>
        <taxon>Metazoa</taxon>
        <taxon>Ecdysozoa</taxon>
        <taxon>Nematoda</taxon>
        <taxon>Enoplea</taxon>
        <taxon>Dorylaimia</taxon>
        <taxon>Trichinellida</taxon>
        <taxon>Trichinellidae</taxon>
        <taxon>Trichinella</taxon>
    </lineage>
</organism>
<accession>A0A0V0U4N5</accession>
<evidence type="ECO:0000313" key="3">
    <source>
        <dbReference type="Proteomes" id="UP000055048"/>
    </source>
</evidence>
<protein>
    <submittedName>
        <fullName evidence="2">Uncharacterized protein</fullName>
    </submittedName>
</protein>
<gene>
    <name evidence="2" type="ORF">T05_9345</name>
</gene>
<feature type="compositionally biased region" description="Polar residues" evidence="1">
    <location>
        <begin position="72"/>
        <end position="87"/>
    </location>
</feature>
<dbReference type="Proteomes" id="UP000055048">
    <property type="component" value="Unassembled WGS sequence"/>
</dbReference>
<feature type="compositionally biased region" description="Basic and acidic residues" evidence="1">
    <location>
        <begin position="34"/>
        <end position="46"/>
    </location>
</feature>
<feature type="region of interest" description="Disordered" evidence="1">
    <location>
        <begin position="32"/>
        <end position="87"/>
    </location>
</feature>
<evidence type="ECO:0000256" key="1">
    <source>
        <dbReference type="SAM" id="MobiDB-lite"/>
    </source>
</evidence>
<comment type="caution">
    <text evidence="2">The sequence shown here is derived from an EMBL/GenBank/DDBJ whole genome shotgun (WGS) entry which is preliminary data.</text>
</comment>
<proteinExistence type="predicted"/>
<reference evidence="2 3" key="1">
    <citation type="submission" date="2015-01" db="EMBL/GenBank/DDBJ databases">
        <title>Evolution of Trichinella species and genotypes.</title>
        <authorList>
            <person name="Korhonen P.K."/>
            <person name="Edoardo P."/>
            <person name="Giuseppe L.R."/>
            <person name="Gasser R.B."/>
        </authorList>
    </citation>
    <scope>NUCLEOTIDE SEQUENCE [LARGE SCALE GENOMIC DNA]</scope>
    <source>
        <strain evidence="2">ISS417</strain>
    </source>
</reference>
<name>A0A0V0U4N5_9BILA</name>
<evidence type="ECO:0000313" key="2">
    <source>
        <dbReference type="EMBL" id="KRX46139.1"/>
    </source>
</evidence>
<sequence>MVMTSAWRFDQTLMGMLNSSLQEVQFDLLCSDRSSSHSSDESDIISRKSVNNVLKQGVPRMDHSKRKAGQIRGTSRSESISPPNTPF</sequence>